<dbReference type="Proteomes" id="UP000827092">
    <property type="component" value="Unassembled WGS sequence"/>
</dbReference>
<dbReference type="AlphaFoldDB" id="A0AAV6VN93"/>
<accession>A0AAV6VN93</accession>
<proteinExistence type="predicted"/>
<reference evidence="1 2" key="1">
    <citation type="journal article" date="2022" name="Nat. Ecol. Evol.">
        <title>A masculinizing supergene underlies an exaggerated male reproductive morph in a spider.</title>
        <authorList>
            <person name="Hendrickx F."/>
            <person name="De Corte Z."/>
            <person name="Sonet G."/>
            <person name="Van Belleghem S.M."/>
            <person name="Kostlbacher S."/>
            <person name="Vangestel C."/>
        </authorList>
    </citation>
    <scope>NUCLEOTIDE SEQUENCE [LARGE SCALE GENOMIC DNA]</scope>
    <source>
        <strain evidence="1">W744_W776</strain>
    </source>
</reference>
<evidence type="ECO:0000313" key="1">
    <source>
        <dbReference type="EMBL" id="KAG8198297.1"/>
    </source>
</evidence>
<organism evidence="1 2">
    <name type="scientific">Oedothorax gibbosus</name>
    <dbReference type="NCBI Taxonomy" id="931172"/>
    <lineage>
        <taxon>Eukaryota</taxon>
        <taxon>Metazoa</taxon>
        <taxon>Ecdysozoa</taxon>
        <taxon>Arthropoda</taxon>
        <taxon>Chelicerata</taxon>
        <taxon>Arachnida</taxon>
        <taxon>Araneae</taxon>
        <taxon>Araneomorphae</taxon>
        <taxon>Entelegynae</taxon>
        <taxon>Araneoidea</taxon>
        <taxon>Linyphiidae</taxon>
        <taxon>Erigoninae</taxon>
        <taxon>Oedothorax</taxon>
    </lineage>
</organism>
<evidence type="ECO:0000313" key="2">
    <source>
        <dbReference type="Proteomes" id="UP000827092"/>
    </source>
</evidence>
<sequence length="66" mass="7574">MRLLTILVSSIRERINIPTELKVPNSIPAPDKSICPMTPFLEQLFLFTSSRKDKWSRQIAAPFKTT</sequence>
<keyword evidence="2" id="KW-1185">Reference proteome</keyword>
<protein>
    <submittedName>
        <fullName evidence="1">Uncharacterized protein</fullName>
    </submittedName>
</protein>
<gene>
    <name evidence="1" type="ORF">JTE90_021551</name>
</gene>
<name>A0AAV6VN93_9ARAC</name>
<dbReference type="EMBL" id="JAFNEN010000041">
    <property type="protein sequence ID" value="KAG8198297.1"/>
    <property type="molecule type" value="Genomic_DNA"/>
</dbReference>
<comment type="caution">
    <text evidence="1">The sequence shown here is derived from an EMBL/GenBank/DDBJ whole genome shotgun (WGS) entry which is preliminary data.</text>
</comment>